<dbReference type="KEGG" id="acel:acsn021_44660"/>
<dbReference type="RefSeq" id="WP_184092792.1">
    <property type="nucleotide sequence ID" value="NZ_AP023367.1"/>
</dbReference>
<sequence length="146" mass="16546">MAVLSFNYDSLISQVQHCCLTENTCGKCQKEACLIGYCRQVLLTCIKQNGAMVDGGMEHIPFGDMRLYDDETIINALAYMLHECRNCNTYHSEECIINILRSTFEIILLGEAQEYKGSTLVYLNDIKSVNPEIADKIFQAFKEGKK</sequence>
<keyword evidence="2" id="KW-1185">Reference proteome</keyword>
<dbReference type="Proteomes" id="UP000515561">
    <property type="component" value="Chromosome"/>
</dbReference>
<dbReference type="EMBL" id="AP023367">
    <property type="protein sequence ID" value="BCJ96897.1"/>
    <property type="molecule type" value="Genomic_DNA"/>
</dbReference>
<organism evidence="1 2">
    <name type="scientific">Anaerocolumna cellulosilytica</name>
    <dbReference type="NCBI Taxonomy" id="433286"/>
    <lineage>
        <taxon>Bacteria</taxon>
        <taxon>Bacillati</taxon>
        <taxon>Bacillota</taxon>
        <taxon>Clostridia</taxon>
        <taxon>Lachnospirales</taxon>
        <taxon>Lachnospiraceae</taxon>
        <taxon>Anaerocolumna</taxon>
    </lineage>
</organism>
<dbReference type="AlphaFoldDB" id="A0A6S6R9S4"/>
<evidence type="ECO:0000313" key="2">
    <source>
        <dbReference type="Proteomes" id="UP000515561"/>
    </source>
</evidence>
<name>A0A6S6R9S4_9FIRM</name>
<gene>
    <name evidence="1" type="ORF">acsn021_44660</name>
</gene>
<proteinExistence type="predicted"/>
<protein>
    <submittedName>
        <fullName evidence="1">Uncharacterized protein</fullName>
    </submittedName>
</protein>
<reference evidence="1 2" key="1">
    <citation type="journal article" date="2016" name="Int. J. Syst. Evol. Microbiol.">
        <title>Descriptions of Anaerotaenia torta gen. nov., sp. nov. and Anaerocolumna cellulosilytica gen. nov., sp. nov. isolated from a methanogenic reactor of cattle waste.</title>
        <authorList>
            <person name="Uek A."/>
            <person name="Ohtaki Y."/>
            <person name="Kaku N."/>
            <person name="Ueki K."/>
        </authorList>
    </citation>
    <scope>NUCLEOTIDE SEQUENCE [LARGE SCALE GENOMIC DNA]</scope>
    <source>
        <strain evidence="1 2">SN021</strain>
    </source>
</reference>
<evidence type="ECO:0000313" key="1">
    <source>
        <dbReference type="EMBL" id="BCJ96897.1"/>
    </source>
</evidence>
<accession>A0A6S6R9S4</accession>